<dbReference type="PANTHER" id="PTHR43479:SF11">
    <property type="entry name" value="ACREF_ENVCD OPERON REPRESSOR-RELATED"/>
    <property type="match status" value="1"/>
</dbReference>
<protein>
    <submittedName>
        <fullName evidence="5">TetR/AcrR family transcriptional regulator</fullName>
    </submittedName>
</protein>
<dbReference type="InterPro" id="IPR009057">
    <property type="entry name" value="Homeodomain-like_sf"/>
</dbReference>
<dbReference type="AlphaFoldDB" id="K1RSP0"/>
<evidence type="ECO:0000256" key="1">
    <source>
        <dbReference type="ARBA" id="ARBA00023015"/>
    </source>
</evidence>
<keyword evidence="3" id="KW-0804">Transcription</keyword>
<proteinExistence type="predicted"/>
<dbReference type="InterPro" id="IPR050624">
    <property type="entry name" value="HTH-type_Tx_Regulator"/>
</dbReference>
<dbReference type="Pfam" id="PF00440">
    <property type="entry name" value="TetR_N"/>
    <property type="match status" value="1"/>
</dbReference>
<dbReference type="InterPro" id="IPR001647">
    <property type="entry name" value="HTH_TetR"/>
</dbReference>
<reference evidence="5" key="1">
    <citation type="journal article" date="2013" name="Environ. Microbiol.">
        <title>Microbiota from the distal guts of lean and obese adolescents exhibit partial functional redundancy besides clear differences in community structure.</title>
        <authorList>
            <person name="Ferrer M."/>
            <person name="Ruiz A."/>
            <person name="Lanza F."/>
            <person name="Haange S.B."/>
            <person name="Oberbach A."/>
            <person name="Till H."/>
            <person name="Bargiela R."/>
            <person name="Campoy C."/>
            <person name="Segura M.T."/>
            <person name="Richter M."/>
            <person name="von Bergen M."/>
            <person name="Seifert J."/>
            <person name="Suarez A."/>
        </authorList>
    </citation>
    <scope>NUCLEOTIDE SEQUENCE</scope>
</reference>
<gene>
    <name evidence="5" type="ORF">OBE_15191</name>
</gene>
<evidence type="ECO:0000259" key="4">
    <source>
        <dbReference type="PROSITE" id="PS50977"/>
    </source>
</evidence>
<evidence type="ECO:0000313" key="5">
    <source>
        <dbReference type="EMBL" id="EKC48453.1"/>
    </source>
</evidence>
<dbReference type="PROSITE" id="PS50977">
    <property type="entry name" value="HTH_TETR_2"/>
    <property type="match status" value="1"/>
</dbReference>
<feature type="domain" description="HTH tetR-type" evidence="4">
    <location>
        <begin position="4"/>
        <end position="64"/>
    </location>
</feature>
<dbReference type="SUPFAM" id="SSF46689">
    <property type="entry name" value="Homeodomain-like"/>
    <property type="match status" value="1"/>
</dbReference>
<comment type="caution">
    <text evidence="5">The sequence shown here is derived from an EMBL/GenBank/DDBJ whole genome shotgun (WGS) entry which is preliminary data.</text>
</comment>
<sequence length="189" mass="22282">MTDMEKKEVVINTARELFTKYGYKKVSMDEIARTSNVTKKTIYSYFKDKDELFRYFIEEELINMKQKIEEKINNESFTDKVSTIMLEILNLRKNSALLESIIKDCNTSSNNAMQNMSFSNYYDSEIINYLETKINEEIDQKNIKKCNAHLTAFIIYKVCLSILFEYDEPIDEKTITKEITTILKDGLFN</sequence>
<dbReference type="PRINTS" id="PR00455">
    <property type="entry name" value="HTHTETR"/>
</dbReference>
<evidence type="ECO:0000256" key="3">
    <source>
        <dbReference type="ARBA" id="ARBA00023163"/>
    </source>
</evidence>
<evidence type="ECO:0000256" key="2">
    <source>
        <dbReference type="ARBA" id="ARBA00023125"/>
    </source>
</evidence>
<organism evidence="5">
    <name type="scientific">human gut metagenome</name>
    <dbReference type="NCBI Taxonomy" id="408170"/>
    <lineage>
        <taxon>unclassified sequences</taxon>
        <taxon>metagenomes</taxon>
        <taxon>organismal metagenomes</taxon>
    </lineage>
</organism>
<keyword evidence="1" id="KW-0805">Transcription regulation</keyword>
<keyword evidence="2" id="KW-0238">DNA-binding</keyword>
<accession>K1RSP0</accession>
<dbReference type="FunFam" id="1.10.10.60:FF:000141">
    <property type="entry name" value="TetR family transcriptional regulator"/>
    <property type="match status" value="1"/>
</dbReference>
<dbReference type="Gene3D" id="1.10.357.10">
    <property type="entry name" value="Tetracycline Repressor, domain 2"/>
    <property type="match status" value="1"/>
</dbReference>
<dbReference type="EMBL" id="AJWZ01010440">
    <property type="protein sequence ID" value="EKC48453.1"/>
    <property type="molecule type" value="Genomic_DNA"/>
</dbReference>
<dbReference type="GO" id="GO:0003677">
    <property type="term" value="F:DNA binding"/>
    <property type="evidence" value="ECO:0007669"/>
    <property type="project" value="UniProtKB-KW"/>
</dbReference>
<name>K1RSP0_9ZZZZ</name>
<dbReference type="PANTHER" id="PTHR43479">
    <property type="entry name" value="ACREF/ENVCD OPERON REPRESSOR-RELATED"/>
    <property type="match status" value="1"/>
</dbReference>